<comment type="caution">
    <text evidence="2">The sequence shown here is derived from an EMBL/GenBank/DDBJ whole genome shotgun (WGS) entry which is preliminary data.</text>
</comment>
<proteinExistence type="predicted"/>
<protein>
    <submittedName>
        <fullName evidence="2">Uncharacterized protein</fullName>
    </submittedName>
</protein>
<dbReference type="Proteomes" id="UP001151760">
    <property type="component" value="Unassembled WGS sequence"/>
</dbReference>
<organism evidence="2 3">
    <name type="scientific">Tanacetum coccineum</name>
    <dbReference type="NCBI Taxonomy" id="301880"/>
    <lineage>
        <taxon>Eukaryota</taxon>
        <taxon>Viridiplantae</taxon>
        <taxon>Streptophyta</taxon>
        <taxon>Embryophyta</taxon>
        <taxon>Tracheophyta</taxon>
        <taxon>Spermatophyta</taxon>
        <taxon>Magnoliopsida</taxon>
        <taxon>eudicotyledons</taxon>
        <taxon>Gunneridae</taxon>
        <taxon>Pentapetalae</taxon>
        <taxon>asterids</taxon>
        <taxon>campanulids</taxon>
        <taxon>Asterales</taxon>
        <taxon>Asteraceae</taxon>
        <taxon>Asteroideae</taxon>
        <taxon>Anthemideae</taxon>
        <taxon>Anthemidinae</taxon>
        <taxon>Tanacetum</taxon>
    </lineage>
</organism>
<name>A0ABQ4WJQ1_9ASTR</name>
<sequence length="341" mass="38125">MDATGGSGSNSPVWPILETPSSDDTTNENIAKFEVASKSNSSTSKLEKVTTHKVVTQKVQTKPFPAKIPVLIRNCILGLAAGHTWACIDPRLDSRKSTMDNPFTPGSNKEDDNVKILQSCNGLLMCSGSGSPAFDYVYNPCTNLFKRLPQPENSHDDSLFLGRNFLQSFSGSIGSYDPMFEQIDILGILHLQGRLFKSRGCLLLVCRDDIDSKEFTIYEMMKGCSVLMVRDDIGSREFTIYEMMQGCLAWAVRYLVNIKDFMNPLPEVINLSGKVVKYNLISKTINEIFDIGSNQMDDDDVEFIPPFQLILTFMSSFRLLQVCDYESLLNVVGIKRLQDDS</sequence>
<gene>
    <name evidence="2" type="ORF">Tco_0626453</name>
</gene>
<feature type="region of interest" description="Disordered" evidence="1">
    <location>
        <begin position="1"/>
        <end position="26"/>
    </location>
</feature>
<accession>A0ABQ4WJQ1</accession>
<evidence type="ECO:0000313" key="2">
    <source>
        <dbReference type="EMBL" id="GJS53091.1"/>
    </source>
</evidence>
<evidence type="ECO:0000313" key="3">
    <source>
        <dbReference type="Proteomes" id="UP001151760"/>
    </source>
</evidence>
<keyword evidence="3" id="KW-1185">Reference proteome</keyword>
<dbReference type="EMBL" id="BQNB010008701">
    <property type="protein sequence ID" value="GJS53091.1"/>
    <property type="molecule type" value="Genomic_DNA"/>
</dbReference>
<reference evidence="2" key="2">
    <citation type="submission" date="2022-01" db="EMBL/GenBank/DDBJ databases">
        <authorList>
            <person name="Yamashiro T."/>
            <person name="Shiraishi A."/>
            <person name="Satake H."/>
            <person name="Nakayama K."/>
        </authorList>
    </citation>
    <scope>NUCLEOTIDE SEQUENCE</scope>
</reference>
<evidence type="ECO:0000256" key="1">
    <source>
        <dbReference type="SAM" id="MobiDB-lite"/>
    </source>
</evidence>
<reference evidence="2" key="1">
    <citation type="journal article" date="2022" name="Int. J. Mol. Sci.">
        <title>Draft Genome of Tanacetum Coccineum: Genomic Comparison of Closely Related Tanacetum-Family Plants.</title>
        <authorList>
            <person name="Yamashiro T."/>
            <person name="Shiraishi A."/>
            <person name="Nakayama K."/>
            <person name="Satake H."/>
        </authorList>
    </citation>
    <scope>NUCLEOTIDE SEQUENCE</scope>
</reference>